<proteinExistence type="predicted"/>
<dbReference type="AlphaFoldDB" id="A0A0A0LYS0"/>
<protein>
    <submittedName>
        <fullName evidence="2">Uncharacterized protein</fullName>
    </submittedName>
</protein>
<gene>
    <name evidence="2" type="ORF">Csa_1G714700</name>
</gene>
<keyword evidence="3" id="KW-1185">Reference proteome</keyword>
<name>A0A0A0LYS0_CUCSA</name>
<evidence type="ECO:0000313" key="3">
    <source>
        <dbReference type="Proteomes" id="UP000029981"/>
    </source>
</evidence>
<dbReference type="Gramene" id="KGN66913">
    <property type="protein sequence ID" value="KGN66913"/>
    <property type="gene ID" value="Csa_1G714700"/>
</dbReference>
<reference evidence="2 3" key="2">
    <citation type="journal article" date="2009" name="PLoS ONE">
        <title>An integrated genetic and cytogenetic map of the cucumber genome.</title>
        <authorList>
            <person name="Ren Y."/>
            <person name="Zhang Z."/>
            <person name="Liu J."/>
            <person name="Staub J.E."/>
            <person name="Han Y."/>
            <person name="Cheng Z."/>
            <person name="Li X."/>
            <person name="Lu J."/>
            <person name="Miao H."/>
            <person name="Kang H."/>
            <person name="Xie B."/>
            <person name="Gu X."/>
            <person name="Wang X."/>
            <person name="Du Y."/>
            <person name="Jin W."/>
            <person name="Huang S."/>
        </authorList>
    </citation>
    <scope>NUCLEOTIDE SEQUENCE [LARGE SCALE GENOMIC DNA]</scope>
    <source>
        <strain evidence="3">cv. 9930</strain>
    </source>
</reference>
<evidence type="ECO:0000313" key="2">
    <source>
        <dbReference type="EMBL" id="KGN66913.1"/>
    </source>
</evidence>
<reference evidence="2 3" key="3">
    <citation type="journal article" date="2010" name="BMC Genomics">
        <title>Transcriptome sequencing and comparative analysis of cucumber flowers with different sex types.</title>
        <authorList>
            <person name="Guo S."/>
            <person name="Zheng Y."/>
            <person name="Joung J.G."/>
            <person name="Liu S."/>
            <person name="Zhang Z."/>
            <person name="Crasta O.R."/>
            <person name="Sobral B.W."/>
            <person name="Xu Y."/>
            <person name="Huang S."/>
            <person name="Fei Z."/>
        </authorList>
    </citation>
    <scope>NUCLEOTIDE SEQUENCE [LARGE SCALE GENOMIC DNA]</scope>
    <source>
        <strain evidence="3">cv. 9930</strain>
    </source>
</reference>
<organism evidence="2 3">
    <name type="scientific">Cucumis sativus</name>
    <name type="common">Cucumber</name>
    <dbReference type="NCBI Taxonomy" id="3659"/>
    <lineage>
        <taxon>Eukaryota</taxon>
        <taxon>Viridiplantae</taxon>
        <taxon>Streptophyta</taxon>
        <taxon>Embryophyta</taxon>
        <taxon>Tracheophyta</taxon>
        <taxon>Spermatophyta</taxon>
        <taxon>Magnoliopsida</taxon>
        <taxon>eudicotyledons</taxon>
        <taxon>Gunneridae</taxon>
        <taxon>Pentapetalae</taxon>
        <taxon>rosids</taxon>
        <taxon>fabids</taxon>
        <taxon>Cucurbitales</taxon>
        <taxon>Cucurbitaceae</taxon>
        <taxon>Benincaseae</taxon>
        <taxon>Cucumis</taxon>
    </lineage>
</organism>
<accession>A0A0A0LYS0</accession>
<reference evidence="2 3" key="4">
    <citation type="journal article" date="2011" name="BMC Genomics">
        <title>RNA-Seq improves annotation of protein-coding genes in the cucumber genome.</title>
        <authorList>
            <person name="Li Z."/>
            <person name="Zhang Z."/>
            <person name="Yan P."/>
            <person name="Huang S."/>
            <person name="Fei Z."/>
            <person name="Lin K."/>
        </authorList>
    </citation>
    <scope>NUCLEOTIDE SEQUENCE [LARGE SCALE GENOMIC DNA]</scope>
    <source>
        <strain evidence="3">cv. 9930</strain>
    </source>
</reference>
<evidence type="ECO:0000256" key="1">
    <source>
        <dbReference type="SAM" id="MobiDB-lite"/>
    </source>
</evidence>
<dbReference type="EMBL" id="CM002922">
    <property type="protein sequence ID" value="KGN66913.1"/>
    <property type="molecule type" value="Genomic_DNA"/>
</dbReference>
<dbReference type="Proteomes" id="UP000029981">
    <property type="component" value="Chromosome 1"/>
</dbReference>
<feature type="region of interest" description="Disordered" evidence="1">
    <location>
        <begin position="1"/>
        <end position="35"/>
    </location>
</feature>
<sequence length="86" mass="9243">MNRTSKLPSNPPLGHNTTTLQHPKFHAPSSESLSLADSSSTSLVLTLTDGKLLGFADFLSAYRWIKEIGVSMSSVARENNAKEIAA</sequence>
<reference evidence="2 3" key="1">
    <citation type="journal article" date="2009" name="Nat. Genet.">
        <title>The genome of the cucumber, Cucumis sativus L.</title>
        <authorList>
            <person name="Huang S."/>
            <person name="Li R."/>
            <person name="Zhang Z."/>
            <person name="Li L."/>
            <person name="Gu X."/>
            <person name="Fan W."/>
            <person name="Lucas W.J."/>
            <person name="Wang X."/>
            <person name="Xie B."/>
            <person name="Ni P."/>
            <person name="Ren Y."/>
            <person name="Zhu H."/>
            <person name="Li J."/>
            <person name="Lin K."/>
            <person name="Jin W."/>
            <person name="Fei Z."/>
            <person name="Li G."/>
            <person name="Staub J."/>
            <person name="Kilian A."/>
            <person name="van der Vossen E.A."/>
            <person name="Wu Y."/>
            <person name="Guo J."/>
            <person name="He J."/>
            <person name="Jia Z."/>
            <person name="Ren Y."/>
            <person name="Tian G."/>
            <person name="Lu Y."/>
            <person name="Ruan J."/>
            <person name="Qian W."/>
            <person name="Wang M."/>
            <person name="Huang Q."/>
            <person name="Li B."/>
            <person name="Xuan Z."/>
            <person name="Cao J."/>
            <person name="Asan"/>
            <person name="Wu Z."/>
            <person name="Zhang J."/>
            <person name="Cai Q."/>
            <person name="Bai Y."/>
            <person name="Zhao B."/>
            <person name="Han Y."/>
            <person name="Li Y."/>
            <person name="Li X."/>
            <person name="Wang S."/>
            <person name="Shi Q."/>
            <person name="Liu S."/>
            <person name="Cho W.K."/>
            <person name="Kim J.Y."/>
            <person name="Xu Y."/>
            <person name="Heller-Uszynska K."/>
            <person name="Miao H."/>
            <person name="Cheng Z."/>
            <person name="Zhang S."/>
            <person name="Wu J."/>
            <person name="Yang Y."/>
            <person name="Kang H."/>
            <person name="Li M."/>
            <person name="Liang H."/>
            <person name="Ren X."/>
            <person name="Shi Z."/>
            <person name="Wen M."/>
            <person name="Jian M."/>
            <person name="Yang H."/>
            <person name="Zhang G."/>
            <person name="Yang Z."/>
            <person name="Chen R."/>
            <person name="Liu S."/>
            <person name="Li J."/>
            <person name="Ma L."/>
            <person name="Liu H."/>
            <person name="Zhou Y."/>
            <person name="Zhao J."/>
            <person name="Fang X."/>
            <person name="Li G."/>
            <person name="Fang L."/>
            <person name="Li Y."/>
            <person name="Liu D."/>
            <person name="Zheng H."/>
            <person name="Zhang Y."/>
            <person name="Qin N."/>
            <person name="Li Z."/>
            <person name="Yang G."/>
            <person name="Yang S."/>
            <person name="Bolund L."/>
            <person name="Kristiansen K."/>
            <person name="Zheng H."/>
            <person name="Li S."/>
            <person name="Zhang X."/>
            <person name="Yang H."/>
            <person name="Wang J."/>
            <person name="Sun R."/>
            <person name="Zhang B."/>
            <person name="Jiang S."/>
            <person name="Wang J."/>
            <person name="Du Y."/>
            <person name="Li S."/>
        </authorList>
    </citation>
    <scope>NUCLEOTIDE SEQUENCE [LARGE SCALE GENOMIC DNA]</scope>
    <source>
        <strain evidence="3">cv. 9930</strain>
    </source>
</reference>